<comment type="caution">
    <text evidence="4">The sequence shown here is derived from an EMBL/GenBank/DDBJ whole genome shotgun (WGS) entry which is preliminary data.</text>
</comment>
<dbReference type="InterPro" id="IPR055460">
    <property type="entry name" value="IFT52_central"/>
</dbReference>
<dbReference type="EMBL" id="JAIZAY010000011">
    <property type="protein sequence ID" value="KAJ8032906.1"/>
    <property type="molecule type" value="Genomic_DNA"/>
</dbReference>
<dbReference type="PANTHER" id="PTHR12969:SF7">
    <property type="entry name" value="INTRAFLAGELLAR TRANSPORT PROTEIN 52 HOMOLOG"/>
    <property type="match status" value="1"/>
</dbReference>
<dbReference type="SUPFAM" id="SSF52317">
    <property type="entry name" value="Class I glutamine amidotransferase-like"/>
    <property type="match status" value="1"/>
</dbReference>
<dbReference type="Pfam" id="PF23352">
    <property type="entry name" value="IFT52_central"/>
    <property type="match status" value="1"/>
</dbReference>
<dbReference type="Pfam" id="PF23355">
    <property type="entry name" value="IFT52_GIFT"/>
    <property type="match status" value="1"/>
</dbReference>
<dbReference type="GO" id="GO:0042073">
    <property type="term" value="P:intraciliary transport"/>
    <property type="evidence" value="ECO:0007669"/>
    <property type="project" value="TreeGrafter"/>
</dbReference>
<dbReference type="AlphaFoldDB" id="A0A9Q1BU73"/>
<dbReference type="InterPro" id="IPR029062">
    <property type="entry name" value="Class_I_gatase-like"/>
</dbReference>
<feature type="domain" description="IFT52 central" evidence="2">
    <location>
        <begin position="276"/>
        <end position="356"/>
    </location>
</feature>
<protein>
    <submittedName>
        <fullName evidence="4">Intraflagellar transport protein 52-like</fullName>
    </submittedName>
</protein>
<dbReference type="OrthoDB" id="10259368at2759"/>
<dbReference type="GO" id="GO:0005814">
    <property type="term" value="C:centriole"/>
    <property type="evidence" value="ECO:0007669"/>
    <property type="project" value="TreeGrafter"/>
</dbReference>
<dbReference type="InterPro" id="IPR039975">
    <property type="entry name" value="IFT52"/>
</dbReference>
<proteinExistence type="predicted"/>
<dbReference type="GO" id="GO:0060271">
    <property type="term" value="P:cilium assembly"/>
    <property type="evidence" value="ECO:0007669"/>
    <property type="project" value="TreeGrafter"/>
</dbReference>
<reference evidence="4" key="1">
    <citation type="submission" date="2021-10" db="EMBL/GenBank/DDBJ databases">
        <title>Tropical sea cucumber genome reveals ecological adaptation and Cuvierian tubules defense mechanism.</title>
        <authorList>
            <person name="Chen T."/>
        </authorList>
    </citation>
    <scope>NUCLEOTIDE SEQUENCE</scope>
    <source>
        <strain evidence="4">Nanhai2018</strain>
        <tissue evidence="4">Muscle</tissue>
    </source>
</reference>
<dbReference type="InterPro" id="IPR055458">
    <property type="entry name" value="IFT52_GIFT"/>
</dbReference>
<dbReference type="GO" id="GO:0030992">
    <property type="term" value="C:intraciliary transport particle B"/>
    <property type="evidence" value="ECO:0007669"/>
    <property type="project" value="TreeGrafter"/>
</dbReference>
<dbReference type="Gene3D" id="6.10.250.2800">
    <property type="match status" value="1"/>
</dbReference>
<dbReference type="InterPro" id="IPR048643">
    <property type="entry name" value="Itf52_C"/>
</dbReference>
<evidence type="ECO:0000259" key="2">
    <source>
        <dbReference type="Pfam" id="PF23352"/>
    </source>
</evidence>
<name>A0A9Q1BU73_HOLLE</name>
<evidence type="ECO:0000259" key="3">
    <source>
        <dbReference type="Pfam" id="PF23355"/>
    </source>
</evidence>
<accession>A0A9Q1BU73</accession>
<evidence type="ECO:0000313" key="5">
    <source>
        <dbReference type="Proteomes" id="UP001152320"/>
    </source>
</evidence>
<dbReference type="PANTHER" id="PTHR12969">
    <property type="entry name" value="NGD5/OSM-6/IFT52"/>
    <property type="match status" value="1"/>
</dbReference>
<organism evidence="4 5">
    <name type="scientific">Holothuria leucospilota</name>
    <name type="common">Black long sea cucumber</name>
    <name type="synonym">Mertensiothuria leucospilota</name>
    <dbReference type="NCBI Taxonomy" id="206669"/>
    <lineage>
        <taxon>Eukaryota</taxon>
        <taxon>Metazoa</taxon>
        <taxon>Echinodermata</taxon>
        <taxon>Eleutherozoa</taxon>
        <taxon>Echinozoa</taxon>
        <taxon>Holothuroidea</taxon>
        <taxon>Aspidochirotacea</taxon>
        <taxon>Aspidochirotida</taxon>
        <taxon>Holothuriidae</taxon>
        <taxon>Holothuria</taxon>
    </lineage>
</organism>
<dbReference type="Pfam" id="PF21178">
    <property type="entry name" value="Itf52_C"/>
    <property type="match status" value="1"/>
</dbReference>
<feature type="domain" description="IFT52 GIFT" evidence="3">
    <location>
        <begin position="17"/>
        <end position="260"/>
    </location>
</feature>
<sequence length="441" mass="49443">MAPVSQDMENKEQRTSIVFDVSKREICTIQSGLKNLHKKLRTNWKISTHKDEITEEKLSGVRVFIIAGPREKFTSPEFEALKKYIEDGGSVLVLMGEGGENRLDTNINFFLEEYGVMVNSDCVVRTSYYKYFHPKEALISNGVLNRGVSKAAGKVIPGGSEEDSTNNSQALTYLYPFGASLNVAKPAVAILSTGTVCFPLNRPTCALHTSKYSKGRLAVVGSVMMFSDQYLDKEENSKIFDVILSWLTSDEVSLNAIDAEDPEISDYNMLPDTAKLADKLRCCLQEIDDTSRDFNTLFDSKLFQMDTTVVPKVIRAYDELGCKHEQLQLIQPTFETPLPPMQPAVFPPAFRELPPPSLDLIDLDESFSSEKARLAQITNKCSDDDLEYYVRECGDILGVSSKLPADVRDAKHILEHIFVQVVEYKKINQEDIDVGDENDVM</sequence>
<dbReference type="Proteomes" id="UP001152320">
    <property type="component" value="Chromosome 11"/>
</dbReference>
<dbReference type="GO" id="GO:0005929">
    <property type="term" value="C:cilium"/>
    <property type="evidence" value="ECO:0007669"/>
    <property type="project" value="TreeGrafter"/>
</dbReference>
<feature type="domain" description="Intraflagellar transport protein 52 C-terminal" evidence="1">
    <location>
        <begin position="367"/>
        <end position="418"/>
    </location>
</feature>
<evidence type="ECO:0000313" key="4">
    <source>
        <dbReference type="EMBL" id="KAJ8032906.1"/>
    </source>
</evidence>
<keyword evidence="5" id="KW-1185">Reference proteome</keyword>
<evidence type="ECO:0000259" key="1">
    <source>
        <dbReference type="Pfam" id="PF21178"/>
    </source>
</evidence>
<dbReference type="CDD" id="cd23683">
    <property type="entry name" value="IFT52_CTD"/>
    <property type="match status" value="1"/>
</dbReference>
<gene>
    <name evidence="4" type="ORF">HOLleu_22992</name>
</gene>